<dbReference type="EMBL" id="NVMX01000306">
    <property type="protein sequence ID" value="PDZ93953.1"/>
    <property type="molecule type" value="Genomic_DNA"/>
</dbReference>
<proteinExistence type="predicted"/>
<keyword evidence="1" id="KW-1133">Transmembrane helix</keyword>
<name>A0A9X6SSA8_BACCE</name>
<evidence type="ECO:0000313" key="2">
    <source>
        <dbReference type="EMBL" id="PDZ93953.1"/>
    </source>
</evidence>
<keyword evidence="1" id="KW-0472">Membrane</keyword>
<comment type="caution">
    <text evidence="2">The sequence shown here is derived from an EMBL/GenBank/DDBJ whole genome shotgun (WGS) entry which is preliminary data.</text>
</comment>
<accession>A0A9X6SSA8</accession>
<evidence type="ECO:0000256" key="1">
    <source>
        <dbReference type="SAM" id="Phobius"/>
    </source>
</evidence>
<feature type="transmembrane region" description="Helical" evidence="1">
    <location>
        <begin position="58"/>
        <end position="75"/>
    </location>
</feature>
<dbReference type="RefSeq" id="WP_098007431.1">
    <property type="nucleotide sequence ID" value="NZ_NUJB01000036.1"/>
</dbReference>
<reference evidence="2 3" key="1">
    <citation type="submission" date="2017-09" db="EMBL/GenBank/DDBJ databases">
        <title>Large-scale bioinformatics analysis of Bacillus genomes uncovers conserved roles of natural products in bacterial physiology.</title>
        <authorList>
            <consortium name="Agbiome Team Llc"/>
            <person name="Bleich R.M."/>
            <person name="Grubbs K.J."/>
            <person name="Santa Maria K.C."/>
            <person name="Allen S.E."/>
            <person name="Farag S."/>
            <person name="Shank E.A."/>
            <person name="Bowers A."/>
        </authorList>
    </citation>
    <scope>NUCLEOTIDE SEQUENCE [LARGE SCALE GENOMIC DNA]</scope>
    <source>
        <strain evidence="2 3">AFS092789</strain>
    </source>
</reference>
<organism evidence="2 3">
    <name type="scientific">Bacillus cereus</name>
    <dbReference type="NCBI Taxonomy" id="1396"/>
    <lineage>
        <taxon>Bacteria</taxon>
        <taxon>Bacillati</taxon>
        <taxon>Bacillota</taxon>
        <taxon>Bacilli</taxon>
        <taxon>Bacillales</taxon>
        <taxon>Bacillaceae</taxon>
        <taxon>Bacillus</taxon>
        <taxon>Bacillus cereus group</taxon>
    </lineage>
</organism>
<dbReference type="Proteomes" id="UP000219922">
    <property type="component" value="Unassembled WGS sequence"/>
</dbReference>
<evidence type="ECO:0000313" key="3">
    <source>
        <dbReference type="Proteomes" id="UP000219922"/>
    </source>
</evidence>
<keyword evidence="1" id="KW-0812">Transmembrane</keyword>
<protein>
    <submittedName>
        <fullName evidence="2">Uncharacterized protein</fullName>
    </submittedName>
</protein>
<feature type="transmembrane region" description="Helical" evidence="1">
    <location>
        <begin position="30"/>
        <end position="51"/>
    </location>
</feature>
<gene>
    <name evidence="2" type="ORF">CON36_36440</name>
</gene>
<dbReference type="AlphaFoldDB" id="A0A9X6SSA8"/>
<sequence>MWMLLLLLFIACVFIGYKWGDAQTGFLASPVAWFIMSPIAISIVMSVAFLLMYGWNHWFWIMLTPVLLPIIILGYESLDGFNYAKVYNKHINPIRNKVTSFLEKNYGKDAADDVEISVVFRNITSTSMVKSPPEQLRIDIKIYPEKDEIQDLLFPERKNIESQIENILSNDYGIVSVYISYTYAYLKEKEKEE</sequence>